<gene>
    <name evidence="1" type="ORF">MCOR_11455</name>
</gene>
<dbReference type="EMBL" id="CACVKT020001975">
    <property type="protein sequence ID" value="CAC5373846.1"/>
    <property type="molecule type" value="Genomic_DNA"/>
</dbReference>
<name>A0A6J8AUD4_MYTCO</name>
<evidence type="ECO:0000313" key="1">
    <source>
        <dbReference type="EMBL" id="CAC5373846.1"/>
    </source>
</evidence>
<proteinExistence type="predicted"/>
<accession>A0A6J8AUD4</accession>
<evidence type="ECO:0000313" key="2">
    <source>
        <dbReference type="Proteomes" id="UP000507470"/>
    </source>
</evidence>
<dbReference type="Proteomes" id="UP000507470">
    <property type="component" value="Unassembled WGS sequence"/>
</dbReference>
<organism evidence="1 2">
    <name type="scientific">Mytilus coruscus</name>
    <name type="common">Sea mussel</name>
    <dbReference type="NCBI Taxonomy" id="42192"/>
    <lineage>
        <taxon>Eukaryota</taxon>
        <taxon>Metazoa</taxon>
        <taxon>Spiralia</taxon>
        <taxon>Lophotrochozoa</taxon>
        <taxon>Mollusca</taxon>
        <taxon>Bivalvia</taxon>
        <taxon>Autobranchia</taxon>
        <taxon>Pteriomorphia</taxon>
        <taxon>Mytilida</taxon>
        <taxon>Mytiloidea</taxon>
        <taxon>Mytilidae</taxon>
        <taxon>Mytilinae</taxon>
        <taxon>Mytilus</taxon>
    </lineage>
</organism>
<sequence>MSIYHHNTWQYQTFIRTDPSVMKLITEGLNNKKSCIEIYQDMVLQDPDNALKDLQQVHTKKHYNKTQISHAAKANIADEVLQILSMVNDHDFVKEVVYTQDNSKPPSIICYTSEQIADIKKHFQADPSTVLGVDRTFNLGSVFVTNFVYKNKKVISKSTCDHPIFIDRASVFPLGRFHGDLPHFLFTLQSSDTNRCAMFQRQNW</sequence>
<reference evidence="1 2" key="1">
    <citation type="submission" date="2020-06" db="EMBL/GenBank/DDBJ databases">
        <authorList>
            <person name="Li R."/>
            <person name="Bekaert M."/>
        </authorList>
    </citation>
    <scope>NUCLEOTIDE SEQUENCE [LARGE SCALE GENOMIC DNA]</scope>
    <source>
        <strain evidence="2">wild</strain>
    </source>
</reference>
<keyword evidence="2" id="KW-1185">Reference proteome</keyword>
<protein>
    <submittedName>
        <fullName evidence="1">Uncharacterized protein</fullName>
    </submittedName>
</protein>
<dbReference type="OrthoDB" id="5791190at2759"/>
<dbReference type="AlphaFoldDB" id="A0A6J8AUD4"/>